<reference evidence="3" key="1">
    <citation type="submission" date="2023-10" db="EMBL/GenBank/DDBJ databases">
        <title>Genome assembly of Pristionchus species.</title>
        <authorList>
            <person name="Yoshida K."/>
            <person name="Sommer R.J."/>
        </authorList>
    </citation>
    <scope>NUCLEOTIDE SEQUENCE</scope>
    <source>
        <strain evidence="3">RS0144</strain>
    </source>
</reference>
<organism evidence="3 4">
    <name type="scientific">Pristionchus entomophagus</name>
    <dbReference type="NCBI Taxonomy" id="358040"/>
    <lineage>
        <taxon>Eukaryota</taxon>
        <taxon>Metazoa</taxon>
        <taxon>Ecdysozoa</taxon>
        <taxon>Nematoda</taxon>
        <taxon>Chromadorea</taxon>
        <taxon>Rhabditida</taxon>
        <taxon>Rhabditina</taxon>
        <taxon>Diplogasteromorpha</taxon>
        <taxon>Diplogasteroidea</taxon>
        <taxon>Neodiplogasteridae</taxon>
        <taxon>Pristionchus</taxon>
    </lineage>
</organism>
<accession>A0AAV5SYX1</accession>
<name>A0AAV5SYX1_9BILA</name>
<evidence type="ECO:0000313" key="3">
    <source>
        <dbReference type="EMBL" id="GMS85479.1"/>
    </source>
</evidence>
<dbReference type="EMBL" id="BTSX01000002">
    <property type="protein sequence ID" value="GMS85479.1"/>
    <property type="molecule type" value="Genomic_DNA"/>
</dbReference>
<keyword evidence="4" id="KW-1185">Reference proteome</keyword>
<evidence type="ECO:0000256" key="2">
    <source>
        <dbReference type="SAM" id="SignalP"/>
    </source>
</evidence>
<keyword evidence="2" id="KW-0732">Signal</keyword>
<protein>
    <submittedName>
        <fullName evidence="3">Uncharacterized protein</fullName>
    </submittedName>
</protein>
<feature type="signal peptide" evidence="2">
    <location>
        <begin position="1"/>
        <end position="29"/>
    </location>
</feature>
<feature type="non-terminal residue" evidence="3">
    <location>
        <position position="1"/>
    </location>
</feature>
<feature type="region of interest" description="Disordered" evidence="1">
    <location>
        <begin position="181"/>
        <end position="224"/>
    </location>
</feature>
<comment type="caution">
    <text evidence="3">The sequence shown here is derived from an EMBL/GenBank/DDBJ whole genome shotgun (WGS) entry which is preliminary data.</text>
</comment>
<feature type="chain" id="PRO_5043528991" evidence="2">
    <location>
        <begin position="30"/>
        <end position="224"/>
    </location>
</feature>
<proteinExistence type="predicted"/>
<evidence type="ECO:0000313" key="4">
    <source>
        <dbReference type="Proteomes" id="UP001432027"/>
    </source>
</evidence>
<sequence>TMSLGLYHHRRLLLSSLLLALVMITTVGSAPSHCRACTKNCPGTVSALSNSTDATDLLEDIHPSNRTKRSSGVEVAPCQKFPIELVLIPLAIAMIPAALCALLICTCCCGPEESRAKKPENMMEAVRKYSLTPSRKNTTTGPSEEFELEYKDGYVQRKDSKMTKFSTTVAYIDPPRRQSIWSLGTMSEPPSVPTSPIRKTPSTDSFKRTRFSDTVTVCDETPAE</sequence>
<dbReference type="AlphaFoldDB" id="A0AAV5SYX1"/>
<evidence type="ECO:0000256" key="1">
    <source>
        <dbReference type="SAM" id="MobiDB-lite"/>
    </source>
</evidence>
<dbReference type="Proteomes" id="UP001432027">
    <property type="component" value="Unassembled WGS sequence"/>
</dbReference>
<gene>
    <name evidence="3" type="ORF">PENTCL1PPCAC_7654</name>
</gene>